<feature type="region of interest" description="Disordered" evidence="2">
    <location>
        <begin position="508"/>
        <end position="527"/>
    </location>
</feature>
<reference evidence="4 5" key="1">
    <citation type="journal article" date="2018" name="Nat. Ecol. Evol.">
        <title>Shark genomes provide insights into elasmobranch evolution and the origin of vertebrates.</title>
        <authorList>
            <person name="Hara Y"/>
            <person name="Yamaguchi K"/>
            <person name="Onimaru K"/>
            <person name="Kadota M"/>
            <person name="Koyanagi M"/>
            <person name="Keeley SD"/>
            <person name="Tatsumi K"/>
            <person name="Tanaka K"/>
            <person name="Motone F"/>
            <person name="Kageyama Y"/>
            <person name="Nozu R"/>
            <person name="Adachi N"/>
            <person name="Nishimura O"/>
            <person name="Nakagawa R"/>
            <person name="Tanegashima C"/>
            <person name="Kiyatake I"/>
            <person name="Matsumoto R"/>
            <person name="Murakumo K"/>
            <person name="Nishida K"/>
            <person name="Terakita A"/>
            <person name="Kuratani S"/>
            <person name="Sato K"/>
            <person name="Hyodo S Kuraku.S."/>
        </authorList>
    </citation>
    <scope>NUCLEOTIDE SEQUENCE [LARGE SCALE GENOMIC DNA]</scope>
</reference>
<dbReference type="SUPFAM" id="SSF50978">
    <property type="entry name" value="WD40 repeat-like"/>
    <property type="match status" value="1"/>
</dbReference>
<keyword evidence="5" id="KW-1185">Reference proteome</keyword>
<dbReference type="Gene3D" id="2.130.10.10">
    <property type="entry name" value="YVTN repeat-like/Quinoprotein amine dehydrogenase"/>
    <property type="match status" value="1"/>
</dbReference>
<dbReference type="OrthoDB" id="9936560at2759"/>
<feature type="region of interest" description="Disordered" evidence="2">
    <location>
        <begin position="739"/>
        <end position="760"/>
    </location>
</feature>
<dbReference type="Pfam" id="PF16756">
    <property type="entry name" value="PALB2_WD40"/>
    <property type="match status" value="1"/>
</dbReference>
<evidence type="ECO:0000259" key="3">
    <source>
        <dbReference type="Pfam" id="PF16756"/>
    </source>
</evidence>
<protein>
    <recommendedName>
        <fullName evidence="3">Partner and localiser of BRCA2 WD40 domain-containing protein</fullName>
    </recommendedName>
</protein>
<dbReference type="GO" id="GO:0005654">
    <property type="term" value="C:nucleoplasm"/>
    <property type="evidence" value="ECO:0007669"/>
    <property type="project" value="TreeGrafter"/>
</dbReference>
<organism evidence="4 5">
    <name type="scientific">Chiloscyllium punctatum</name>
    <name type="common">Brownbanded bambooshark</name>
    <name type="synonym">Hemiscyllium punctatum</name>
    <dbReference type="NCBI Taxonomy" id="137246"/>
    <lineage>
        <taxon>Eukaryota</taxon>
        <taxon>Metazoa</taxon>
        <taxon>Chordata</taxon>
        <taxon>Craniata</taxon>
        <taxon>Vertebrata</taxon>
        <taxon>Chondrichthyes</taxon>
        <taxon>Elasmobranchii</taxon>
        <taxon>Galeomorphii</taxon>
        <taxon>Galeoidea</taxon>
        <taxon>Orectolobiformes</taxon>
        <taxon>Hemiscylliidae</taxon>
        <taxon>Chiloscyllium</taxon>
    </lineage>
</organism>
<evidence type="ECO:0000313" key="4">
    <source>
        <dbReference type="EMBL" id="GCC36165.1"/>
    </source>
</evidence>
<comment type="caution">
    <text evidence="4">The sequence shown here is derived from an EMBL/GenBank/DDBJ whole genome shotgun (WGS) entry which is preliminary data.</text>
</comment>
<feature type="compositionally biased region" description="Basic and acidic residues" evidence="2">
    <location>
        <begin position="510"/>
        <end position="519"/>
    </location>
</feature>
<sequence length="1316" mass="146523">MEHSMRKTLSWETREQLKERLALLKKEYAKTVHKLQRAQKAERVRNHVKSTITHQNQLLEEQTITQFETGEASSFLDTNQSSSSHQRSQVPVEESKERKSAVTFNLEPEIIEVINSPNVALTSTFEFAEQPSAEPFPSPVVETIPITNIDSQVHNRLKLKKKRSCEVLRKEAASEQNESLAADGKSCDKEIEELNSPVNKESVRSCIFNRGKNVSKSVCGGVKENVEHRIFLGSPEGEEHFELLKNEVQEVKGNCLTLPVSRTVNGSVYCISGDKSTVVSTCENKAFSPRDLKVLTEDAQQQQTKQNCSEDLTEALESNLANESVMLDSDYLQASTAVAEVSEETSLNSCTLVEGLLFPVEYYVRTTRRMTSCQRQVDLDAVIHSHLGKCRNGGKGRYKKSTHEHSNPVKGFPKAEGELNNTLLLFNSQEDGIAGSDAASSQQDSIYPSNIDIDSQDIKSNLEKRNSSREECIKSKLTDTELFKDKFVAWTLNNPRIPDVQCAMSSKVQSKKESKEKESSSCQPVSDANELCGSAVNKLDGCVFSNITDFTMKSASLSQNDSDHIVDSLQNSESQTSDILVGPFKEDSIDPSTVQEDTVLTPSEHHLNLNSDTDSQELIPETQQDSFFSTARKKSFRGTRQSFPLGIDSKTEESLCQVSQPKRRVRLSNGNSYRKTRASSRKFNTGLDEGTLTCSEPLLPVKEPIIKKLFHSLEVQDFDLPDEEYGQLKEKLRAETLKKSSHPSQYNMVNGAVGTQGKTENWDMGKCDSPRSQDISQAIENFEEHLLQKSFDCKELNRTPEKPALNDVVCPYGQKTPKPTPNHKLSSSVLLSTPSCTSQSGRVHQYEQGAISPVFPSLGFTPAFSSPSLSQISCGNQNSSQIGTLPHTCKDVKNNSNCDEELQTFGEGEVPLTNGKGTPSAREYLEKEEQPAECCHVNQSEMVNEDNAVEFIEEENNDALTPLGNQLQQKPERQTLHLISKIQNPSTSCIIDLCTVFWMVKEAKTLCIACACETAVFLWAPQQLNQWTNIHMWVFDKVPIIELIPIPDAVNILCVAFGNLEIREVKVLHSVERNCLEHTLLQTGDINALLGLPGRRLVCSCGTLQSQYIELNILSKEGRRERCMQLVPPNEMVLAFSEVKGETEALIGSTIMSNIVIWNLKTGHLLKKIHLSESYPGTVCQKAYSESGILFVLFSHRYVGNCDGSGGNRVCVLRMVGVNPMNGKSRPVMSYMLPLECHGRYLVGGVKDQSIAAIVTPGTLILWDVLSGHIATILHHGPNAYWSLFHWAEANFCLLARKNDQTVYVYKYVGTGMDEV</sequence>
<dbReference type="GO" id="GO:0003677">
    <property type="term" value="F:DNA binding"/>
    <property type="evidence" value="ECO:0007669"/>
    <property type="project" value="InterPro"/>
</dbReference>
<keyword evidence="1" id="KW-0175">Coiled coil</keyword>
<evidence type="ECO:0000256" key="2">
    <source>
        <dbReference type="SAM" id="MobiDB-lite"/>
    </source>
</evidence>
<feature type="region of interest" description="Disordered" evidence="2">
    <location>
        <begin position="393"/>
        <end position="413"/>
    </location>
</feature>
<evidence type="ECO:0000313" key="5">
    <source>
        <dbReference type="Proteomes" id="UP000287033"/>
    </source>
</evidence>
<dbReference type="PANTHER" id="PTHR14662">
    <property type="entry name" value="PARTNER AND LOCALIZER OF BRCA2"/>
    <property type="match status" value="1"/>
</dbReference>
<dbReference type="InterPro" id="IPR042417">
    <property type="entry name" value="PALB2"/>
</dbReference>
<feature type="compositionally biased region" description="Polar residues" evidence="2">
    <location>
        <begin position="72"/>
        <end position="89"/>
    </location>
</feature>
<dbReference type="InterPro" id="IPR036322">
    <property type="entry name" value="WD40_repeat_dom_sf"/>
</dbReference>
<evidence type="ECO:0000256" key="1">
    <source>
        <dbReference type="SAM" id="Coils"/>
    </source>
</evidence>
<name>A0A401T0L1_CHIPU</name>
<dbReference type="InterPro" id="IPR015943">
    <property type="entry name" value="WD40/YVTN_repeat-like_dom_sf"/>
</dbReference>
<gene>
    <name evidence="4" type="ORF">chiPu_0014657</name>
</gene>
<accession>A0A401T0L1</accession>
<feature type="domain" description="Partner and localiser of BRCA2 WD40" evidence="3">
    <location>
        <begin position="969"/>
        <end position="1307"/>
    </location>
</feature>
<dbReference type="EMBL" id="BEZZ01000792">
    <property type="protein sequence ID" value="GCC36165.1"/>
    <property type="molecule type" value="Genomic_DNA"/>
</dbReference>
<dbReference type="PANTHER" id="PTHR14662:SF2">
    <property type="entry name" value="PARTNER AND LOCALIZER OF BRCA2"/>
    <property type="match status" value="1"/>
</dbReference>
<dbReference type="Proteomes" id="UP000287033">
    <property type="component" value="Unassembled WGS sequence"/>
</dbReference>
<feature type="region of interest" description="Disordered" evidence="2">
    <location>
        <begin position="72"/>
        <end position="101"/>
    </location>
</feature>
<proteinExistence type="predicted"/>
<dbReference type="InterPro" id="IPR031920">
    <property type="entry name" value="PALB2_WD40"/>
</dbReference>
<feature type="compositionally biased region" description="Basic and acidic residues" evidence="2">
    <location>
        <begin position="401"/>
        <end position="413"/>
    </location>
</feature>
<dbReference type="STRING" id="137246.A0A401T0L1"/>
<dbReference type="GO" id="GO:0000724">
    <property type="term" value="P:double-strand break repair via homologous recombination"/>
    <property type="evidence" value="ECO:0007669"/>
    <property type="project" value="InterPro"/>
</dbReference>
<feature type="coiled-coil region" evidence="1">
    <location>
        <begin position="14"/>
        <end position="41"/>
    </location>
</feature>
<dbReference type="OMA" id="GHCQKED"/>